<name>A0A2M7XIG8_9BACT</name>
<dbReference type="GO" id="GO:0005829">
    <property type="term" value="C:cytosol"/>
    <property type="evidence" value="ECO:0007669"/>
    <property type="project" value="TreeGrafter"/>
</dbReference>
<evidence type="ECO:0000256" key="6">
    <source>
        <dbReference type="PIRSR" id="PIRSR600821-52"/>
    </source>
</evidence>
<dbReference type="AlphaFoldDB" id="A0A2M7XIG8"/>
<dbReference type="CDD" id="cd00430">
    <property type="entry name" value="PLPDE_III_AR"/>
    <property type="match status" value="1"/>
</dbReference>
<feature type="active site" description="Proton acceptor; specific for D-alanine" evidence="4">
    <location>
        <position position="40"/>
    </location>
</feature>
<comment type="similarity">
    <text evidence="4">Belongs to the alanine racemase family.</text>
</comment>
<dbReference type="PRINTS" id="PR00992">
    <property type="entry name" value="ALARACEMASE"/>
</dbReference>
<dbReference type="InterPro" id="IPR001608">
    <property type="entry name" value="Ala_racemase_N"/>
</dbReference>
<dbReference type="SMART" id="SM01005">
    <property type="entry name" value="Ala_racemase_C"/>
    <property type="match status" value="1"/>
</dbReference>
<comment type="caution">
    <text evidence="8">The sequence shown here is derived from an EMBL/GenBank/DDBJ whole genome shotgun (WGS) entry which is preliminary data.</text>
</comment>
<reference evidence="9" key="1">
    <citation type="submission" date="2017-09" db="EMBL/GenBank/DDBJ databases">
        <title>Depth-based differentiation of microbial function through sediment-hosted aquifers and enrichment of novel symbionts in the deep terrestrial subsurface.</title>
        <authorList>
            <person name="Probst A.J."/>
            <person name="Ladd B."/>
            <person name="Jarett J.K."/>
            <person name="Geller-Mcgrath D.E."/>
            <person name="Sieber C.M.K."/>
            <person name="Emerson J.B."/>
            <person name="Anantharaman K."/>
            <person name="Thomas B.C."/>
            <person name="Malmstrom R."/>
            <person name="Stieglmeier M."/>
            <person name="Klingl A."/>
            <person name="Woyke T."/>
            <person name="Ryan C.M."/>
            <person name="Banfield J.F."/>
        </authorList>
    </citation>
    <scope>NUCLEOTIDE SEQUENCE [LARGE SCALE GENOMIC DNA]</scope>
</reference>
<dbReference type="EMBL" id="PFWS01000004">
    <property type="protein sequence ID" value="PJA47745.1"/>
    <property type="molecule type" value="Genomic_DNA"/>
</dbReference>
<feature type="modified residue" description="N6-(pyridoxal phosphate)lysine" evidence="4 5">
    <location>
        <position position="40"/>
    </location>
</feature>
<dbReference type="InterPro" id="IPR011079">
    <property type="entry name" value="Ala_racemase_C"/>
</dbReference>
<evidence type="ECO:0000313" key="8">
    <source>
        <dbReference type="EMBL" id="PJA47745.1"/>
    </source>
</evidence>
<dbReference type="GO" id="GO:0030632">
    <property type="term" value="P:D-alanine biosynthetic process"/>
    <property type="evidence" value="ECO:0007669"/>
    <property type="project" value="UniProtKB-UniRule"/>
</dbReference>
<dbReference type="EC" id="5.1.1.1" evidence="4"/>
<dbReference type="GO" id="GO:0008784">
    <property type="term" value="F:alanine racemase activity"/>
    <property type="evidence" value="ECO:0007669"/>
    <property type="project" value="UniProtKB-UniRule"/>
</dbReference>
<dbReference type="InterPro" id="IPR009006">
    <property type="entry name" value="Ala_racemase/Decarboxylase_C"/>
</dbReference>
<gene>
    <name evidence="8" type="primary">alr</name>
    <name evidence="8" type="ORF">CO172_00205</name>
</gene>
<feature type="domain" description="Alanine racemase C-terminal" evidence="7">
    <location>
        <begin position="254"/>
        <end position="382"/>
    </location>
</feature>
<evidence type="ECO:0000256" key="2">
    <source>
        <dbReference type="ARBA" id="ARBA00022898"/>
    </source>
</evidence>
<evidence type="ECO:0000256" key="5">
    <source>
        <dbReference type="PIRSR" id="PIRSR600821-50"/>
    </source>
</evidence>
<dbReference type="SUPFAM" id="SSF50621">
    <property type="entry name" value="Alanine racemase C-terminal domain-like"/>
    <property type="match status" value="1"/>
</dbReference>
<organism evidence="8 9">
    <name type="scientific">Candidatus Uhrbacteria bacterium CG_4_9_14_3_um_filter_36_7</name>
    <dbReference type="NCBI Taxonomy" id="1975033"/>
    <lineage>
        <taxon>Bacteria</taxon>
        <taxon>Candidatus Uhriibacteriota</taxon>
    </lineage>
</organism>
<evidence type="ECO:0000256" key="1">
    <source>
        <dbReference type="ARBA" id="ARBA00001933"/>
    </source>
</evidence>
<feature type="binding site" evidence="4 6">
    <location>
        <position position="323"/>
    </location>
    <ligand>
        <name>substrate</name>
    </ligand>
</feature>
<dbReference type="Proteomes" id="UP000229749">
    <property type="component" value="Unassembled WGS sequence"/>
</dbReference>
<dbReference type="HAMAP" id="MF_01201">
    <property type="entry name" value="Ala_racemase"/>
    <property type="match status" value="1"/>
</dbReference>
<dbReference type="NCBIfam" id="TIGR00492">
    <property type="entry name" value="alr"/>
    <property type="match status" value="1"/>
</dbReference>
<dbReference type="UniPathway" id="UPA00042">
    <property type="reaction ID" value="UER00497"/>
</dbReference>
<evidence type="ECO:0000256" key="3">
    <source>
        <dbReference type="ARBA" id="ARBA00023235"/>
    </source>
</evidence>
<keyword evidence="3 4" id="KW-0413">Isomerase</keyword>
<proteinExistence type="inferred from homology"/>
<dbReference type="Gene3D" id="2.40.37.10">
    <property type="entry name" value="Lyase, Ornithine Decarboxylase, Chain A, domain 1"/>
    <property type="match status" value="1"/>
</dbReference>
<evidence type="ECO:0000313" key="9">
    <source>
        <dbReference type="Proteomes" id="UP000229749"/>
    </source>
</evidence>
<comment type="function">
    <text evidence="4">Catalyzes the interconversion of L-alanine and D-alanine. May also act on other amino acids.</text>
</comment>
<accession>A0A2M7XIG8</accession>
<feature type="binding site" evidence="4 6">
    <location>
        <position position="138"/>
    </location>
    <ligand>
        <name>substrate</name>
    </ligand>
</feature>
<dbReference type="FunFam" id="3.20.20.10:FF:000002">
    <property type="entry name" value="Alanine racemase"/>
    <property type="match status" value="1"/>
</dbReference>
<feature type="active site" description="Proton acceptor; specific for L-alanine" evidence="4">
    <location>
        <position position="275"/>
    </location>
</feature>
<dbReference type="PANTHER" id="PTHR30511">
    <property type="entry name" value="ALANINE RACEMASE"/>
    <property type="match status" value="1"/>
</dbReference>
<comment type="pathway">
    <text evidence="4">Amino-acid biosynthesis; D-alanine biosynthesis; D-alanine from L-alanine: step 1/1.</text>
</comment>
<comment type="cofactor">
    <cofactor evidence="1 4 5">
        <name>pyridoxal 5'-phosphate</name>
        <dbReference type="ChEBI" id="CHEBI:597326"/>
    </cofactor>
</comment>
<comment type="catalytic activity">
    <reaction evidence="4">
        <text>L-alanine = D-alanine</text>
        <dbReference type="Rhea" id="RHEA:20249"/>
        <dbReference type="ChEBI" id="CHEBI:57416"/>
        <dbReference type="ChEBI" id="CHEBI:57972"/>
        <dbReference type="EC" id="5.1.1.1"/>
    </reaction>
</comment>
<keyword evidence="2 4" id="KW-0663">Pyridoxal phosphate</keyword>
<evidence type="ECO:0000256" key="4">
    <source>
        <dbReference type="HAMAP-Rule" id="MF_01201"/>
    </source>
</evidence>
<sequence>MKFCMGHRTWIEIHERAFAQNLNALRSLLRPEAKFCAMVKGNAYGHGMLPIVSLAVKYGVNYFGVDEIEDAIKIRRVFPNVVIIVFGYTIKENLIQAIDKNIQLTVYDKETIQTLHTLTTQKGKPVSIHLKIDTGTSRQGILLNQLKDYLDLLRTCPLIQLEGISTHFANVEQASDPSYSNLQFERFLQAKTSIFEYGFSPKYVHLACSAALILYPDTHQTLVRVGISLYGFWPSVEVEQVIRRQHIDLNLEPILSWKTRIAQVKRLSRGTPIGYGLTEILKQDSHVAILPVGYWDGFDRSLSSCAEVLIGGHRCRVLGRVCMNMMMVDVSLVPHLEPEQEVVLLGRQGRYSITAEDLAQKIGTISYEVLTRINPLLPRVIIAS</sequence>
<dbReference type="Pfam" id="PF01168">
    <property type="entry name" value="Ala_racemase_N"/>
    <property type="match status" value="1"/>
</dbReference>
<dbReference type="GO" id="GO:0030170">
    <property type="term" value="F:pyridoxal phosphate binding"/>
    <property type="evidence" value="ECO:0007669"/>
    <property type="project" value="UniProtKB-UniRule"/>
</dbReference>
<evidence type="ECO:0000259" key="7">
    <source>
        <dbReference type="SMART" id="SM01005"/>
    </source>
</evidence>
<dbReference type="PANTHER" id="PTHR30511:SF0">
    <property type="entry name" value="ALANINE RACEMASE, CATABOLIC-RELATED"/>
    <property type="match status" value="1"/>
</dbReference>
<dbReference type="SUPFAM" id="SSF51419">
    <property type="entry name" value="PLP-binding barrel"/>
    <property type="match status" value="1"/>
</dbReference>
<dbReference type="InterPro" id="IPR000821">
    <property type="entry name" value="Ala_racemase"/>
</dbReference>
<dbReference type="InterPro" id="IPR029066">
    <property type="entry name" value="PLP-binding_barrel"/>
</dbReference>
<dbReference type="Pfam" id="PF00842">
    <property type="entry name" value="Ala_racemase_C"/>
    <property type="match status" value="1"/>
</dbReference>
<protein>
    <recommendedName>
        <fullName evidence="4">Alanine racemase</fullName>
        <ecNumber evidence="4">5.1.1.1</ecNumber>
    </recommendedName>
</protein>
<dbReference type="Gene3D" id="3.20.20.10">
    <property type="entry name" value="Alanine racemase"/>
    <property type="match status" value="1"/>
</dbReference>